<dbReference type="GeneID" id="13290900"/>
<dbReference type="eggNOG" id="ENOG502RPRM">
    <property type="taxonomic scope" value="Eukaryota"/>
</dbReference>
<proteinExistence type="predicted"/>
<dbReference type="EMBL" id="FP929121">
    <property type="protein sequence ID" value="CBX94273.1"/>
    <property type="molecule type" value="Genomic_DNA"/>
</dbReference>
<sequence length="368" mass="42116">MSAFQNFEVTKRTSYNATSDNATSSRRPEKRPRLTRFNDDHDAESTQDDSEVDSSYSEDEHDTDVQDDDSCDDEVDEDCLLAPDHRVFEDDEDEEEDDNIDVDLPCNGLDEKGIECSSNHRFEFALTHLQNTCLRTVLPNHLLDYLDEQFGMHDSSPLTPCNKREKSQRLQRFDEDIRQIIWNAKLIASTSRGGKLKEVFEEQMFTVAFAGLLTRGSEDYLVEQVLSGVPESTKIVLGQRGFQIEDLLSLPRLSNSELSEKYVYLDVLQYAPNESLKWKLYVGSAVSEFGSLRRWHGYLWKAAKGTRHESALKEAGRTMNLQCISHDGFYLELWLPLLTEAVMMIYLGSVNEPRLTQASTSAVDLRKR</sequence>
<dbReference type="VEuPathDB" id="FungiDB:LEMA_P122520.1"/>
<evidence type="ECO:0000256" key="1">
    <source>
        <dbReference type="SAM" id="MobiDB-lite"/>
    </source>
</evidence>
<feature type="compositionally biased region" description="Polar residues" evidence="1">
    <location>
        <begin position="1"/>
        <end position="25"/>
    </location>
</feature>
<organism evidence="3">
    <name type="scientific">Leptosphaeria maculans (strain JN3 / isolate v23.1.3 / race Av1-4-5-6-7-8)</name>
    <name type="common">Blackleg fungus</name>
    <name type="synonym">Phoma lingam</name>
    <dbReference type="NCBI Taxonomy" id="985895"/>
    <lineage>
        <taxon>Eukaryota</taxon>
        <taxon>Fungi</taxon>
        <taxon>Dikarya</taxon>
        <taxon>Ascomycota</taxon>
        <taxon>Pezizomycotina</taxon>
        <taxon>Dothideomycetes</taxon>
        <taxon>Pleosporomycetidae</taxon>
        <taxon>Pleosporales</taxon>
        <taxon>Pleosporineae</taxon>
        <taxon>Leptosphaeriaceae</taxon>
        <taxon>Plenodomus</taxon>
        <taxon>Plenodomus lingam/Leptosphaeria maculans species complex</taxon>
    </lineage>
</organism>
<feature type="region of interest" description="Disordered" evidence="1">
    <location>
        <begin position="1"/>
        <end position="76"/>
    </location>
</feature>
<accession>E4ZS93</accession>
<dbReference type="OrthoDB" id="3693224at2759"/>
<dbReference type="InParanoid" id="E4ZS93"/>
<evidence type="ECO:0000313" key="2">
    <source>
        <dbReference type="EMBL" id="CBX94273.1"/>
    </source>
</evidence>
<dbReference type="AlphaFoldDB" id="E4ZS93"/>
<evidence type="ECO:0000313" key="3">
    <source>
        <dbReference type="Proteomes" id="UP000002668"/>
    </source>
</evidence>
<dbReference type="Proteomes" id="UP000002668">
    <property type="component" value="Genome"/>
</dbReference>
<dbReference type="STRING" id="985895.E4ZS93"/>
<gene>
    <name evidence="2" type="ORF">LEMA_P122520.1</name>
</gene>
<reference evidence="3" key="1">
    <citation type="journal article" date="2011" name="Nat. Commun.">
        <title>Effector diversification within compartments of the Leptosphaeria maculans genome affected by Repeat-Induced Point mutations.</title>
        <authorList>
            <person name="Rouxel T."/>
            <person name="Grandaubert J."/>
            <person name="Hane J.K."/>
            <person name="Hoede C."/>
            <person name="van de Wouw A.P."/>
            <person name="Couloux A."/>
            <person name="Dominguez V."/>
            <person name="Anthouard V."/>
            <person name="Bally P."/>
            <person name="Bourras S."/>
            <person name="Cozijnsen A.J."/>
            <person name="Ciuffetti L.M."/>
            <person name="Degrave A."/>
            <person name="Dilmaghani A."/>
            <person name="Duret L."/>
            <person name="Fudal I."/>
            <person name="Goodwin S.B."/>
            <person name="Gout L."/>
            <person name="Glaser N."/>
            <person name="Linglin J."/>
            <person name="Kema G.H.J."/>
            <person name="Lapalu N."/>
            <person name="Lawrence C.B."/>
            <person name="May K."/>
            <person name="Meyer M."/>
            <person name="Ollivier B."/>
            <person name="Poulain J."/>
            <person name="Schoch C.L."/>
            <person name="Simon A."/>
            <person name="Spatafora J.W."/>
            <person name="Stachowiak A."/>
            <person name="Turgeon B.G."/>
            <person name="Tyler B.M."/>
            <person name="Vincent D."/>
            <person name="Weissenbach J."/>
            <person name="Amselem J."/>
            <person name="Quesneville H."/>
            <person name="Oliver R.P."/>
            <person name="Wincker P."/>
            <person name="Balesdent M.-H."/>
            <person name="Howlett B.J."/>
        </authorList>
    </citation>
    <scope>NUCLEOTIDE SEQUENCE [LARGE SCALE GENOMIC DNA]</scope>
    <source>
        <strain evidence="3">JN3 / isolate v23.1.3 / race Av1-4-5-6-7-8</strain>
    </source>
</reference>
<dbReference type="HOGENOM" id="CLU_752408_0_0_1"/>
<name>E4ZS93_LEPMJ</name>
<keyword evidence="3" id="KW-1185">Reference proteome</keyword>
<feature type="compositionally biased region" description="Acidic residues" evidence="1">
    <location>
        <begin position="45"/>
        <end position="76"/>
    </location>
</feature>
<protein>
    <submittedName>
        <fullName evidence="2">Uncharacterized protein</fullName>
    </submittedName>
</protein>